<dbReference type="AlphaFoldDB" id="G7YHX2"/>
<reference key="2">
    <citation type="submission" date="2011-10" db="EMBL/GenBank/DDBJ databases">
        <title>The genome and transcriptome sequence of Clonorchis sinensis provide insights into the carcinogenic liver fluke.</title>
        <authorList>
            <person name="Wang X."/>
            <person name="Huang Y."/>
            <person name="Chen W."/>
            <person name="Liu H."/>
            <person name="Guo L."/>
            <person name="Chen Y."/>
            <person name="Luo F."/>
            <person name="Zhou W."/>
            <person name="Sun J."/>
            <person name="Mao Q."/>
            <person name="Liang P."/>
            <person name="Zhou C."/>
            <person name="Tian Y."/>
            <person name="Men J."/>
            <person name="Lv X."/>
            <person name="Huang L."/>
            <person name="Zhou J."/>
            <person name="Hu Y."/>
            <person name="Li R."/>
            <person name="Zhang F."/>
            <person name="Lei H."/>
            <person name="Li X."/>
            <person name="Hu X."/>
            <person name="Liang C."/>
            <person name="Xu J."/>
            <person name="Wu Z."/>
            <person name="Yu X."/>
        </authorList>
    </citation>
    <scope>NUCLEOTIDE SEQUENCE</scope>
    <source>
        <strain>Henan</strain>
    </source>
</reference>
<dbReference type="Proteomes" id="UP000008909">
    <property type="component" value="Unassembled WGS sequence"/>
</dbReference>
<accession>G7YHX2</accession>
<gene>
    <name evidence="1" type="ORF">CLF_108318</name>
</gene>
<evidence type="ECO:0008006" key="3">
    <source>
        <dbReference type="Google" id="ProtNLM"/>
    </source>
</evidence>
<keyword evidence="2" id="KW-1185">Reference proteome</keyword>
<evidence type="ECO:0000313" key="2">
    <source>
        <dbReference type="Proteomes" id="UP000008909"/>
    </source>
</evidence>
<reference evidence="1" key="1">
    <citation type="journal article" date="2011" name="Genome Biol.">
        <title>The draft genome of the carcinogenic human liver fluke Clonorchis sinensis.</title>
        <authorList>
            <person name="Wang X."/>
            <person name="Chen W."/>
            <person name="Huang Y."/>
            <person name="Sun J."/>
            <person name="Men J."/>
            <person name="Liu H."/>
            <person name="Luo F."/>
            <person name="Guo L."/>
            <person name="Lv X."/>
            <person name="Deng C."/>
            <person name="Zhou C."/>
            <person name="Fan Y."/>
            <person name="Li X."/>
            <person name="Huang L."/>
            <person name="Hu Y."/>
            <person name="Liang C."/>
            <person name="Hu X."/>
            <person name="Xu J."/>
            <person name="Yu X."/>
        </authorList>
    </citation>
    <scope>NUCLEOTIDE SEQUENCE [LARGE SCALE GENOMIC DNA]</scope>
    <source>
        <strain evidence="1">Henan</strain>
    </source>
</reference>
<evidence type="ECO:0000313" key="1">
    <source>
        <dbReference type="EMBL" id="GAA52555.1"/>
    </source>
</evidence>
<organism evidence="1 2">
    <name type="scientific">Clonorchis sinensis</name>
    <name type="common">Chinese liver fluke</name>
    <dbReference type="NCBI Taxonomy" id="79923"/>
    <lineage>
        <taxon>Eukaryota</taxon>
        <taxon>Metazoa</taxon>
        <taxon>Spiralia</taxon>
        <taxon>Lophotrochozoa</taxon>
        <taxon>Platyhelminthes</taxon>
        <taxon>Trematoda</taxon>
        <taxon>Digenea</taxon>
        <taxon>Opisthorchiida</taxon>
        <taxon>Opisthorchiata</taxon>
        <taxon>Opisthorchiidae</taxon>
        <taxon>Clonorchis</taxon>
    </lineage>
</organism>
<name>G7YHX2_CLOSI</name>
<proteinExistence type="predicted"/>
<dbReference type="SUPFAM" id="SSF57414">
    <property type="entry name" value="Hairpin loop containing domain-like"/>
    <property type="match status" value="1"/>
</dbReference>
<sequence length="455" mass="51025">MTTVAAVLKSVNLRNRLALKKYGCYNSEHSDLCIVNLEQTNSFCSAAEKCANFGATHGHLAFLVGRNARQISPFLNDCTNLWLGLNVLLKPANPSSIGWRDVDPRTPQYTTKGGEISWQLGETRASNVIIIMEGITRTMYGCSTTCDSMPLSAICEYGAPLPTGRRQQHYRSDFPVRLDDFIQTDPNAFGCYQEVEAFSTLDCARKCTMDVACRSIYYDSDLCVVKLGEAGSFCGACEMCKRYGAARGHLAFLVGRNTRRVMPHLPTSTNLWLGFNWFLTTPNHSAVGWHDVDPRTPQYTTVGNEILWDPKDPLGTEPVVVSKCLTKTMFDCSVLCQLVPLTVYCEYGGQLPSENRQQLYRSDFPVQLKDNFILSSTKFLGCYREILTNSVTECAHRCTVNMECRSFYYGEYNLRCIHTLHADSLLPSAFVMNPAGWKRFAKTPNPDNRQIKGEP</sequence>
<dbReference type="EMBL" id="DF143313">
    <property type="protein sequence ID" value="GAA52555.1"/>
    <property type="molecule type" value="Genomic_DNA"/>
</dbReference>
<protein>
    <recommendedName>
        <fullName evidence="3">Apple domain-containing protein</fullName>
    </recommendedName>
</protein>